<gene>
    <name evidence="8" type="primary">MLO</name>
</gene>
<evidence type="ECO:0000313" key="11">
    <source>
        <dbReference type="EnsemblPlants" id="LPERR04G25410.1"/>
    </source>
</evidence>
<evidence type="ECO:0000256" key="4">
    <source>
        <dbReference type="ARBA" id="ARBA00022821"/>
    </source>
</evidence>
<dbReference type="Pfam" id="PF03094">
    <property type="entry name" value="Mlo"/>
    <property type="match status" value="1"/>
</dbReference>
<evidence type="ECO:0000313" key="12">
    <source>
        <dbReference type="Proteomes" id="UP000032180"/>
    </source>
</evidence>
<evidence type="ECO:0000256" key="3">
    <source>
        <dbReference type="ARBA" id="ARBA00022692"/>
    </source>
</evidence>
<evidence type="ECO:0000256" key="7">
    <source>
        <dbReference type="ARBA" id="ARBA00023265"/>
    </source>
</evidence>
<evidence type="ECO:0000256" key="10">
    <source>
        <dbReference type="SAM" id="Phobius"/>
    </source>
</evidence>
<evidence type="ECO:0000256" key="1">
    <source>
        <dbReference type="ARBA" id="ARBA00004141"/>
    </source>
</evidence>
<proteinExistence type="inferred from homology"/>
<dbReference type="AlphaFoldDB" id="A0A0D9WBA3"/>
<keyword evidence="6 8" id="KW-0472">Membrane</keyword>
<reference evidence="11" key="3">
    <citation type="submission" date="2015-04" db="UniProtKB">
        <authorList>
            <consortium name="EnsemblPlants"/>
        </authorList>
    </citation>
    <scope>IDENTIFICATION</scope>
</reference>
<feature type="transmembrane region" description="Helical" evidence="10">
    <location>
        <begin position="20"/>
        <end position="42"/>
    </location>
</feature>
<dbReference type="GO" id="GO:0016020">
    <property type="term" value="C:membrane"/>
    <property type="evidence" value="ECO:0007669"/>
    <property type="project" value="UniProtKB-SubCell"/>
</dbReference>
<protein>
    <recommendedName>
        <fullName evidence="8">MLO-like protein</fullName>
    </recommendedName>
</protein>
<feature type="region of interest" description="Disordered" evidence="9">
    <location>
        <begin position="459"/>
        <end position="615"/>
    </location>
</feature>
<dbReference type="PANTHER" id="PTHR31942">
    <property type="entry name" value="MLO-LIKE PROTEIN 1"/>
    <property type="match status" value="1"/>
</dbReference>
<comment type="function">
    <text evidence="8">May be involved in modulation of pathogen defense and leaf cell death.</text>
</comment>
<keyword evidence="5 8" id="KW-1133">Transmembrane helix</keyword>
<feature type="transmembrane region" description="Helical" evidence="10">
    <location>
        <begin position="319"/>
        <end position="341"/>
    </location>
</feature>
<dbReference type="eggNOG" id="KOG0017">
    <property type="taxonomic scope" value="Eukaryota"/>
</dbReference>
<keyword evidence="7 8" id="KW-0568">Pathogenesis-related protein</keyword>
<feature type="compositionally biased region" description="Low complexity" evidence="9">
    <location>
        <begin position="555"/>
        <end position="572"/>
    </location>
</feature>
<keyword evidence="3 8" id="KW-0812">Transmembrane</keyword>
<reference evidence="11 12" key="1">
    <citation type="submission" date="2012-08" db="EMBL/GenBank/DDBJ databases">
        <title>Oryza genome evolution.</title>
        <authorList>
            <person name="Wing R.A."/>
        </authorList>
    </citation>
    <scope>NUCLEOTIDE SEQUENCE</scope>
</reference>
<comment type="similarity">
    <text evidence="2 8">Belongs to the MLO family.</text>
</comment>
<evidence type="ECO:0000256" key="9">
    <source>
        <dbReference type="SAM" id="MobiDB-lite"/>
    </source>
</evidence>
<reference evidence="12" key="2">
    <citation type="submission" date="2013-12" db="EMBL/GenBank/DDBJ databases">
        <authorList>
            <person name="Yu Y."/>
            <person name="Lee S."/>
            <person name="de Baynast K."/>
            <person name="Wissotski M."/>
            <person name="Liu L."/>
            <person name="Talag J."/>
            <person name="Goicoechea J."/>
            <person name="Angelova A."/>
            <person name="Jetty R."/>
            <person name="Kudrna D."/>
            <person name="Golser W."/>
            <person name="Rivera L."/>
            <person name="Zhang J."/>
            <person name="Wing R."/>
        </authorList>
    </citation>
    <scope>NUCLEOTIDE SEQUENCE</scope>
</reference>
<evidence type="ECO:0000256" key="2">
    <source>
        <dbReference type="ARBA" id="ARBA00006574"/>
    </source>
</evidence>
<feature type="transmembrane region" description="Helical" evidence="10">
    <location>
        <begin position="416"/>
        <end position="436"/>
    </location>
</feature>
<comment type="domain">
    <text evidence="8">The C-terminus contains a calmodulin-binding domain, which binds calmodulin in a calcium-dependent fashion.</text>
</comment>
<name>A0A0D9WBA3_9ORYZ</name>
<evidence type="ECO:0000256" key="5">
    <source>
        <dbReference type="ARBA" id="ARBA00022989"/>
    </source>
</evidence>
<dbReference type="EnsemblPlants" id="LPERR04G25410.1">
    <property type="protein sequence ID" value="LPERR04G25410.1"/>
    <property type="gene ID" value="LPERR04G25410"/>
</dbReference>
<feature type="transmembrane region" description="Helical" evidence="10">
    <location>
        <begin position="170"/>
        <end position="191"/>
    </location>
</feature>
<evidence type="ECO:0000256" key="8">
    <source>
        <dbReference type="RuleBase" id="RU280816"/>
    </source>
</evidence>
<sequence length="615" mass="69166">MSGAEGAGKAGALSGEGRSLALTPTWSVAIVLTLLVAGSLVIERSIHRLSYWLKKTHRNPLHKAMEKMKEEMMLLGFISLLLAATSRIISGICIDSKYYNSNFSPCTREEVEESIKIARAVAHARKSLIEVILHHSLRRNLKARYHHNQTCHEGYESFVSHEGLEQLHRFIFVMAITHVTYSCLTMLLAILKIHSWRKWEDEAFRDNHESFSQIAYVSATRRQPALGRSYSFRSWSENNAIKCLFCFLAQFGQSVVRADYLILRKGFIMTHNLAPTYDFHDYMVRSMEEEFEKIVGVSGLLWGFVVAFMLFNINGSNLYFWIAILPVTLVLLVGAKLQYVIATLTAEGAKMNAYGPRITPRDDLFWFKKPEFLLWLIHFILFQNSFELASFFWFWWQFGYDSCFIKNHLLVYCRLILGFAGQFLCSYSTLPVYALVTQMGSKYKAALIPRRIRETMHGWGKDARKRRRKHRGDDSTIRTETSTVCSLDDDDDDDGDELPFGERTPARPPYLKIQLQPLRTGSGGGGARPETPCRHHPIGIGIPPNSVSTQGSSHALLQRQPSSLSAPSSPSPRGGGVTRSASMPGFGSLMRTTPAGGSGAVSGNCTPTRLSDARN</sequence>
<keyword evidence="4 8" id="KW-0611">Plant defense</keyword>
<dbReference type="STRING" id="77586.A0A0D9WBA3"/>
<dbReference type="Proteomes" id="UP000032180">
    <property type="component" value="Chromosome 4"/>
</dbReference>
<dbReference type="GO" id="GO:0005516">
    <property type="term" value="F:calmodulin binding"/>
    <property type="evidence" value="ECO:0007669"/>
    <property type="project" value="UniProtKB-KW"/>
</dbReference>
<dbReference type="GO" id="GO:0006952">
    <property type="term" value="P:defense response"/>
    <property type="evidence" value="ECO:0007669"/>
    <property type="project" value="UniProtKB-KW"/>
</dbReference>
<organism evidence="11 12">
    <name type="scientific">Leersia perrieri</name>
    <dbReference type="NCBI Taxonomy" id="77586"/>
    <lineage>
        <taxon>Eukaryota</taxon>
        <taxon>Viridiplantae</taxon>
        <taxon>Streptophyta</taxon>
        <taxon>Embryophyta</taxon>
        <taxon>Tracheophyta</taxon>
        <taxon>Spermatophyta</taxon>
        <taxon>Magnoliopsida</taxon>
        <taxon>Liliopsida</taxon>
        <taxon>Poales</taxon>
        <taxon>Poaceae</taxon>
        <taxon>BOP clade</taxon>
        <taxon>Oryzoideae</taxon>
        <taxon>Oryzeae</taxon>
        <taxon>Oryzinae</taxon>
        <taxon>Leersia</taxon>
    </lineage>
</organism>
<keyword evidence="8" id="KW-0112">Calmodulin-binding</keyword>
<feature type="transmembrane region" description="Helical" evidence="10">
    <location>
        <begin position="372"/>
        <end position="396"/>
    </location>
</feature>
<dbReference type="Gramene" id="LPERR04G25410.1">
    <property type="protein sequence ID" value="LPERR04G25410.1"/>
    <property type="gene ID" value="LPERR04G25410"/>
</dbReference>
<accession>A0A0D9WBA3</accession>
<keyword evidence="12" id="KW-1185">Reference proteome</keyword>
<dbReference type="PANTHER" id="PTHR31942:SF77">
    <property type="entry name" value="MLO-LIKE PROTEIN 14"/>
    <property type="match status" value="1"/>
</dbReference>
<feature type="transmembrane region" description="Helical" evidence="10">
    <location>
        <begin position="72"/>
        <end position="92"/>
    </location>
</feature>
<feature type="transmembrane region" description="Helical" evidence="10">
    <location>
        <begin position="294"/>
        <end position="313"/>
    </location>
</feature>
<evidence type="ECO:0000256" key="6">
    <source>
        <dbReference type="ARBA" id="ARBA00023136"/>
    </source>
</evidence>
<feature type="compositionally biased region" description="Acidic residues" evidence="9">
    <location>
        <begin position="487"/>
        <end position="499"/>
    </location>
</feature>
<comment type="subcellular location">
    <subcellularLocation>
        <location evidence="1 8">Membrane</location>
        <topology evidence="1 8">Multi-pass membrane protein</topology>
    </subcellularLocation>
</comment>
<dbReference type="InterPro" id="IPR004326">
    <property type="entry name" value="Mlo"/>
</dbReference>